<evidence type="ECO:0000313" key="1">
    <source>
        <dbReference type="WBParaSite" id="ASIM_0000988901-mRNA-1"/>
    </source>
</evidence>
<proteinExistence type="predicted"/>
<dbReference type="AlphaFoldDB" id="A0A0M3JQD8"/>
<name>A0A0M3JQD8_ANISI</name>
<accession>A0A0M3JQD8</accession>
<organism evidence="1">
    <name type="scientific">Anisakis simplex</name>
    <name type="common">Herring worm</name>
    <dbReference type="NCBI Taxonomy" id="6269"/>
    <lineage>
        <taxon>Eukaryota</taxon>
        <taxon>Metazoa</taxon>
        <taxon>Ecdysozoa</taxon>
        <taxon>Nematoda</taxon>
        <taxon>Chromadorea</taxon>
        <taxon>Rhabditida</taxon>
        <taxon>Spirurina</taxon>
        <taxon>Ascaridomorpha</taxon>
        <taxon>Ascaridoidea</taxon>
        <taxon>Anisakidae</taxon>
        <taxon>Anisakis</taxon>
        <taxon>Anisakis simplex complex</taxon>
    </lineage>
</organism>
<sequence>LPPDNDRLSVLLSSLDPLWELVSACLQRLAKSDAHAALALQPAAEAFFLVHGHTLSGIDPSKYTQHPDAVKLVQFAGKISFIVYYSFVHFIGESSQFISDIGTPLG</sequence>
<reference evidence="1" key="1">
    <citation type="submission" date="2017-02" db="UniProtKB">
        <authorList>
            <consortium name="WormBaseParasite"/>
        </authorList>
    </citation>
    <scope>IDENTIFICATION</scope>
</reference>
<protein>
    <submittedName>
        <fullName evidence="1">Sec23_trunk domain-containing protein</fullName>
    </submittedName>
</protein>
<dbReference type="WBParaSite" id="ASIM_0000988901-mRNA-1">
    <property type="protein sequence ID" value="ASIM_0000988901-mRNA-1"/>
    <property type="gene ID" value="ASIM_0000988901"/>
</dbReference>